<dbReference type="GO" id="GO:0043842">
    <property type="term" value="F:Kdo transferase activity"/>
    <property type="evidence" value="ECO:0007669"/>
    <property type="project" value="UniProtKB-EC"/>
</dbReference>
<comment type="subcellular location">
    <subcellularLocation>
        <location evidence="1">Cell membrane</location>
    </subcellularLocation>
</comment>
<comment type="pathway">
    <text evidence="1">Bacterial outer membrane biogenesis; LPS core biosynthesis.</text>
</comment>
<keyword evidence="1" id="KW-1003">Cell membrane</keyword>
<dbReference type="EC" id="2.4.99.12" evidence="1"/>
<dbReference type="GO" id="GO:0005886">
    <property type="term" value="C:plasma membrane"/>
    <property type="evidence" value="ECO:0007669"/>
    <property type="project" value="UniProtKB-SubCell"/>
</dbReference>
<dbReference type="Gene3D" id="3.40.50.2000">
    <property type="entry name" value="Glycogen Phosphorylase B"/>
    <property type="match status" value="1"/>
</dbReference>
<dbReference type="PANTHER" id="PTHR42755">
    <property type="entry name" value="3-DEOXY-MANNO-OCTULOSONATE CYTIDYLYLTRANSFERASE"/>
    <property type="match status" value="1"/>
</dbReference>
<evidence type="ECO:0000313" key="2">
    <source>
        <dbReference type="EMBL" id="SFR16513.1"/>
    </source>
</evidence>
<gene>
    <name evidence="2" type="ORF">SAMN04515673_11162</name>
</gene>
<protein>
    <recommendedName>
        <fullName evidence="1">3-deoxy-D-manno-octulosonic acid transferase</fullName>
        <shortName evidence="1">Kdo transferase</shortName>
        <ecNumber evidence="1">2.4.99.12</ecNumber>
    </recommendedName>
    <alternativeName>
        <fullName evidence="1">Lipid IV(A) 3-deoxy-D-manno-octulosonic acid transferase</fullName>
    </alternativeName>
</protein>
<reference evidence="2 3" key="1">
    <citation type="submission" date="2016-10" db="EMBL/GenBank/DDBJ databases">
        <authorList>
            <person name="de Groot N.N."/>
        </authorList>
    </citation>
    <scope>NUCLEOTIDE SEQUENCE [LARGE SCALE GENOMIC DNA]</scope>
    <source>
        <strain evidence="3">KMM 9023,NRIC 0796,JCM 17311,KCTC 23692</strain>
    </source>
</reference>
<dbReference type="Proteomes" id="UP000199302">
    <property type="component" value="Unassembled WGS sequence"/>
</dbReference>
<dbReference type="InterPro" id="IPR039901">
    <property type="entry name" value="Kdotransferase"/>
</dbReference>
<keyword evidence="1" id="KW-0472">Membrane</keyword>
<proteinExistence type="inferred from homology"/>
<keyword evidence="3" id="KW-1185">Reference proteome</keyword>
<dbReference type="EMBL" id="FOYI01000011">
    <property type="protein sequence ID" value="SFR16513.1"/>
    <property type="molecule type" value="Genomic_DNA"/>
</dbReference>
<comment type="catalytic activity">
    <reaction evidence="1">
        <text>lipid IVA (E. coli) + CMP-3-deoxy-beta-D-manno-octulosonate = alpha-Kdo-(2-&gt;6)-lipid IVA (E. coli) + CMP + H(+)</text>
        <dbReference type="Rhea" id="RHEA:28066"/>
        <dbReference type="ChEBI" id="CHEBI:15378"/>
        <dbReference type="ChEBI" id="CHEBI:58603"/>
        <dbReference type="ChEBI" id="CHEBI:60364"/>
        <dbReference type="ChEBI" id="CHEBI:60377"/>
        <dbReference type="ChEBI" id="CHEBI:85987"/>
        <dbReference type="EC" id="2.4.99.12"/>
    </reaction>
</comment>
<dbReference type="PANTHER" id="PTHR42755:SF1">
    <property type="entry name" value="3-DEOXY-D-MANNO-OCTULOSONIC ACID TRANSFERASE, MITOCHONDRIAL-RELATED"/>
    <property type="match status" value="1"/>
</dbReference>
<keyword evidence="1 2" id="KW-0808">Transferase</keyword>
<dbReference type="UniPathway" id="UPA00958"/>
<evidence type="ECO:0000313" key="3">
    <source>
        <dbReference type="Proteomes" id="UP000199302"/>
    </source>
</evidence>
<dbReference type="AlphaFoldDB" id="A0A1I6EFJ7"/>
<organism evidence="2 3">
    <name type="scientific">Poseidonocella sedimentorum</name>
    <dbReference type="NCBI Taxonomy" id="871652"/>
    <lineage>
        <taxon>Bacteria</taxon>
        <taxon>Pseudomonadati</taxon>
        <taxon>Pseudomonadota</taxon>
        <taxon>Alphaproteobacteria</taxon>
        <taxon>Rhodobacterales</taxon>
        <taxon>Roseobacteraceae</taxon>
        <taxon>Poseidonocella</taxon>
    </lineage>
</organism>
<dbReference type="GO" id="GO:0009244">
    <property type="term" value="P:lipopolysaccharide core region biosynthetic process"/>
    <property type="evidence" value="ECO:0007669"/>
    <property type="project" value="UniProtKB-UniRule"/>
</dbReference>
<sequence>MLLALSRLGWRLEGIDPSIRLLLTHPGDVTMPAARLHPASRAQPLPSGGGLAAMLAEEAPAVAVWSEGGERLRCLSEIHAQGIPILLAGLDAVDLPTERRPWLRAPAHAALRFAARALVPSTEARGRLIRLGMAGADVEVTGPLGEGGIALPVAEHALDEMTAEIGSRPVWLAAMVTRAEASAVMAAHRGALRSAHRLLLILVPAEPDTDDALAEQLRREGWKVAQHGRGEAIDGQTEVYVVDGPFEMGLWYRLAPVSFLGSSLVAGGGGCDPFEAAALGSAILYGPNVGPFVASYSRLASAGAARIVNDSGSLAQGLQRLLAPDQAAAQAHAAWVVASDGAAASDRLIAAITERLEEGGAI</sequence>
<name>A0A1I6EFJ7_9RHOB</name>
<comment type="similarity">
    <text evidence="1">Belongs to the glycosyltransferase group 1 family.</text>
</comment>
<keyword evidence="1" id="KW-0448">Lipopolysaccharide biosynthesis</keyword>
<evidence type="ECO:0000256" key="1">
    <source>
        <dbReference type="RuleBase" id="RU365103"/>
    </source>
</evidence>
<comment type="function">
    <text evidence="1">Involved in lipopolysaccharide (LPS) biosynthesis. Catalyzes the transfer of 3-deoxy-D-manno-octulosonate (Kdo) residue(s) from CMP-Kdo to lipid IV(A), the tetraacyldisaccharide-1,4'-bisphosphate precursor of lipid A.</text>
</comment>
<dbReference type="GO" id="GO:0009245">
    <property type="term" value="P:lipid A biosynthetic process"/>
    <property type="evidence" value="ECO:0007669"/>
    <property type="project" value="TreeGrafter"/>
</dbReference>
<dbReference type="SUPFAM" id="SSF53756">
    <property type="entry name" value="UDP-Glycosyltransferase/glycogen phosphorylase"/>
    <property type="match status" value="1"/>
</dbReference>
<dbReference type="STRING" id="871652.SAMN04515673_11162"/>
<accession>A0A1I6EFJ7</accession>